<accession>A0ABQ7JI40</accession>
<proteinExistence type="predicted"/>
<evidence type="ECO:0000313" key="1">
    <source>
        <dbReference type="EMBL" id="KAG0274118.1"/>
    </source>
</evidence>
<sequence length="71" mass="7943">MPIPAPACSFYLRKLGLTIPVGHPTDSYDPKLRHPLLSQQKKNKVHSTLDQVLALSIVQLCEVLKNLPELK</sequence>
<dbReference type="Proteomes" id="UP001194696">
    <property type="component" value="Unassembled WGS sequence"/>
</dbReference>
<reference evidence="1 2" key="1">
    <citation type="journal article" date="2020" name="Fungal Divers.">
        <title>Resolving the Mortierellaceae phylogeny through synthesis of multi-gene phylogenetics and phylogenomics.</title>
        <authorList>
            <person name="Vandepol N."/>
            <person name="Liber J."/>
            <person name="Desiro A."/>
            <person name="Na H."/>
            <person name="Kennedy M."/>
            <person name="Barry K."/>
            <person name="Grigoriev I.V."/>
            <person name="Miller A.N."/>
            <person name="O'Donnell K."/>
            <person name="Stajich J.E."/>
            <person name="Bonito G."/>
        </authorList>
    </citation>
    <scope>NUCLEOTIDE SEQUENCE [LARGE SCALE GENOMIC DNA]</scope>
    <source>
        <strain evidence="1 2">AD045</strain>
    </source>
</reference>
<evidence type="ECO:0000313" key="2">
    <source>
        <dbReference type="Proteomes" id="UP001194696"/>
    </source>
</evidence>
<name>A0ABQ7JI40_9FUNG</name>
<dbReference type="EMBL" id="JAAAIM010002091">
    <property type="protein sequence ID" value="KAG0274118.1"/>
    <property type="molecule type" value="Genomic_DNA"/>
</dbReference>
<organism evidence="1 2">
    <name type="scientific">Linnemannia gamsii</name>
    <dbReference type="NCBI Taxonomy" id="64522"/>
    <lineage>
        <taxon>Eukaryota</taxon>
        <taxon>Fungi</taxon>
        <taxon>Fungi incertae sedis</taxon>
        <taxon>Mucoromycota</taxon>
        <taxon>Mortierellomycotina</taxon>
        <taxon>Mortierellomycetes</taxon>
        <taxon>Mortierellales</taxon>
        <taxon>Mortierellaceae</taxon>
        <taxon>Linnemannia</taxon>
    </lineage>
</organism>
<protein>
    <submittedName>
        <fullName evidence="1">Uncharacterized protein</fullName>
    </submittedName>
</protein>
<keyword evidence="2" id="KW-1185">Reference proteome</keyword>
<comment type="caution">
    <text evidence="1">The sequence shown here is derived from an EMBL/GenBank/DDBJ whole genome shotgun (WGS) entry which is preliminary data.</text>
</comment>
<gene>
    <name evidence="1" type="ORF">BGZ96_004489</name>
</gene>